<protein>
    <submittedName>
        <fullName evidence="2">Uncharacterized protein</fullName>
    </submittedName>
</protein>
<dbReference type="EMBL" id="OX465084">
    <property type="protein sequence ID" value="CAI9296451.1"/>
    <property type="molecule type" value="Genomic_DNA"/>
</dbReference>
<accession>A0AA35ZPT2</accession>
<dbReference type="PANTHER" id="PTHR34792">
    <property type="entry name" value="OS02G0121500 PROTEIN"/>
    <property type="match status" value="1"/>
</dbReference>
<feature type="region of interest" description="Disordered" evidence="1">
    <location>
        <begin position="1"/>
        <end position="20"/>
    </location>
</feature>
<evidence type="ECO:0000313" key="3">
    <source>
        <dbReference type="Proteomes" id="UP001177003"/>
    </source>
</evidence>
<gene>
    <name evidence="2" type="ORF">LSALG_LOCUS35316</name>
</gene>
<sequence length="139" mass="15653">MDKGHGGSSRLSTHMRHTGLDHNVFLSKSPKKEKLRRLNSIAMKKQETETQKSNDCTKDEEEVAEALFALAQTFNKTSELEPVETLHVEPPPKEADVISTHGINNSRKRCWVHVYICHFIKADVTSVNGICISNKQALQ</sequence>
<proteinExistence type="predicted"/>
<keyword evidence="3" id="KW-1185">Reference proteome</keyword>
<dbReference type="InterPro" id="IPR040305">
    <property type="entry name" value="At1g75730-like"/>
</dbReference>
<dbReference type="AlphaFoldDB" id="A0AA35ZPT2"/>
<organism evidence="2 3">
    <name type="scientific">Lactuca saligna</name>
    <name type="common">Willowleaf lettuce</name>
    <dbReference type="NCBI Taxonomy" id="75948"/>
    <lineage>
        <taxon>Eukaryota</taxon>
        <taxon>Viridiplantae</taxon>
        <taxon>Streptophyta</taxon>
        <taxon>Embryophyta</taxon>
        <taxon>Tracheophyta</taxon>
        <taxon>Spermatophyta</taxon>
        <taxon>Magnoliopsida</taxon>
        <taxon>eudicotyledons</taxon>
        <taxon>Gunneridae</taxon>
        <taxon>Pentapetalae</taxon>
        <taxon>asterids</taxon>
        <taxon>campanulids</taxon>
        <taxon>Asterales</taxon>
        <taxon>Asteraceae</taxon>
        <taxon>Cichorioideae</taxon>
        <taxon>Cichorieae</taxon>
        <taxon>Lactucinae</taxon>
        <taxon>Lactuca</taxon>
    </lineage>
</organism>
<reference evidence="2" key="1">
    <citation type="submission" date="2023-04" db="EMBL/GenBank/DDBJ databases">
        <authorList>
            <person name="Vijverberg K."/>
            <person name="Xiong W."/>
            <person name="Schranz E."/>
        </authorList>
    </citation>
    <scope>NUCLEOTIDE SEQUENCE</scope>
</reference>
<evidence type="ECO:0000256" key="1">
    <source>
        <dbReference type="SAM" id="MobiDB-lite"/>
    </source>
</evidence>
<dbReference type="PANTHER" id="PTHR34792:SF1">
    <property type="entry name" value="OS02G0121500 PROTEIN"/>
    <property type="match status" value="1"/>
</dbReference>
<evidence type="ECO:0000313" key="2">
    <source>
        <dbReference type="EMBL" id="CAI9296451.1"/>
    </source>
</evidence>
<name>A0AA35ZPT2_LACSI</name>
<dbReference type="Proteomes" id="UP001177003">
    <property type="component" value="Chromosome 8"/>
</dbReference>